<dbReference type="PROSITE" id="PS51819">
    <property type="entry name" value="VOC"/>
    <property type="match status" value="1"/>
</dbReference>
<accession>A0A3B0ZQB6</accession>
<dbReference type="SUPFAM" id="SSF54593">
    <property type="entry name" value="Glyoxalase/Bleomycin resistance protein/Dihydroxybiphenyl dioxygenase"/>
    <property type="match status" value="1"/>
</dbReference>
<sequence>MTTPAQKQKPMTQGIHHLGLNVSRLEASAVFFVELLGWREVCRDPDYPAIFVSDGMIMLTLWGAAEGACSFDYRRNVGLHHVAFTVASHEALEAVYARIRGAEGVFIEFAPELLRDGPAMHMMCFEPSGIRVEFIWPG</sequence>
<evidence type="ECO:0000259" key="1">
    <source>
        <dbReference type="PROSITE" id="PS51819"/>
    </source>
</evidence>
<name>A0A3B0ZQB6_9ZZZZ</name>
<proteinExistence type="predicted"/>
<dbReference type="InterPro" id="IPR004360">
    <property type="entry name" value="Glyas_Fos-R_dOase_dom"/>
</dbReference>
<evidence type="ECO:0000313" key="2">
    <source>
        <dbReference type="EMBL" id="VAW90303.1"/>
    </source>
</evidence>
<gene>
    <name evidence="2" type="ORF">MNBD_GAMMA18-976</name>
</gene>
<feature type="domain" description="VOC" evidence="1">
    <location>
        <begin position="14"/>
        <end position="137"/>
    </location>
</feature>
<dbReference type="Gene3D" id="3.10.180.10">
    <property type="entry name" value="2,3-Dihydroxybiphenyl 1,2-Dioxygenase, domain 1"/>
    <property type="match status" value="1"/>
</dbReference>
<dbReference type="InterPro" id="IPR037523">
    <property type="entry name" value="VOC_core"/>
</dbReference>
<dbReference type="Pfam" id="PF00903">
    <property type="entry name" value="Glyoxalase"/>
    <property type="match status" value="1"/>
</dbReference>
<dbReference type="AlphaFoldDB" id="A0A3B0ZQB6"/>
<protein>
    <recommendedName>
        <fullName evidence="1">VOC domain-containing protein</fullName>
    </recommendedName>
</protein>
<organism evidence="2">
    <name type="scientific">hydrothermal vent metagenome</name>
    <dbReference type="NCBI Taxonomy" id="652676"/>
    <lineage>
        <taxon>unclassified sequences</taxon>
        <taxon>metagenomes</taxon>
        <taxon>ecological metagenomes</taxon>
    </lineage>
</organism>
<reference evidence="2" key="1">
    <citation type="submission" date="2018-06" db="EMBL/GenBank/DDBJ databases">
        <authorList>
            <person name="Zhirakovskaya E."/>
        </authorList>
    </citation>
    <scope>NUCLEOTIDE SEQUENCE</scope>
</reference>
<dbReference type="InterPro" id="IPR029068">
    <property type="entry name" value="Glyas_Bleomycin-R_OHBP_Dase"/>
</dbReference>
<dbReference type="EMBL" id="UOFP01000318">
    <property type="protein sequence ID" value="VAW90303.1"/>
    <property type="molecule type" value="Genomic_DNA"/>
</dbReference>